<dbReference type="PANTHER" id="PTHR36931">
    <property type="entry name" value="UPF0153 PROTEIN YEIW"/>
    <property type="match status" value="1"/>
</dbReference>
<evidence type="ECO:0000313" key="1">
    <source>
        <dbReference type="EMBL" id="SEA92222.1"/>
    </source>
</evidence>
<dbReference type="STRING" id="592050.SAMN05421875_14813"/>
<proteinExistence type="predicted"/>
<organism evidence="1 2">
    <name type="scientific">Acidovorax soli</name>
    <dbReference type="NCBI Taxonomy" id="592050"/>
    <lineage>
        <taxon>Bacteria</taxon>
        <taxon>Pseudomonadati</taxon>
        <taxon>Pseudomonadota</taxon>
        <taxon>Betaproteobacteria</taxon>
        <taxon>Burkholderiales</taxon>
        <taxon>Comamonadaceae</taxon>
        <taxon>Acidovorax</taxon>
    </lineage>
</organism>
<dbReference type="EMBL" id="FNQJ01000048">
    <property type="protein sequence ID" value="SEA92222.1"/>
    <property type="molecule type" value="Genomic_DNA"/>
</dbReference>
<evidence type="ECO:0008006" key="3">
    <source>
        <dbReference type="Google" id="ProtNLM"/>
    </source>
</evidence>
<dbReference type="PANTHER" id="PTHR36931:SF1">
    <property type="entry name" value="UPF0153 PROTEIN YEIW"/>
    <property type="match status" value="1"/>
</dbReference>
<protein>
    <recommendedName>
        <fullName evidence="3">Zinc-or iron-chelating domain-containing protein</fullName>
    </recommendedName>
</protein>
<dbReference type="AlphaFoldDB" id="A0A1H4F6X0"/>
<gene>
    <name evidence="1" type="ORF">SAMN05421875_14813</name>
</gene>
<dbReference type="Proteomes" id="UP000199002">
    <property type="component" value="Unassembled WGS sequence"/>
</dbReference>
<sequence length="120" mass="13156">MAFTPAAKLALIDGNNFYVSCERVFQPWLQGPGHQVVRALFQLRESSISSLIPTMPQGKPAGVPCVQLDEQMRCKVFGQPERPAMCGQLQASVEMCGDVADGGVHARAWLMRLEELTRPG</sequence>
<name>A0A1H4F6X0_9BURK</name>
<evidence type="ECO:0000313" key="2">
    <source>
        <dbReference type="Proteomes" id="UP000199002"/>
    </source>
</evidence>
<reference evidence="2" key="1">
    <citation type="submission" date="2016-10" db="EMBL/GenBank/DDBJ databases">
        <authorList>
            <person name="Varghese N."/>
            <person name="Submissions S."/>
        </authorList>
    </citation>
    <scope>NUCLEOTIDE SEQUENCE [LARGE SCALE GENOMIC DNA]</scope>
    <source>
        <strain evidence="2">DSM 25157</strain>
    </source>
</reference>
<accession>A0A1H4F6X0</accession>
<dbReference type="InterPro" id="IPR052572">
    <property type="entry name" value="UPF0153_domain"/>
</dbReference>
<keyword evidence="2" id="KW-1185">Reference proteome</keyword>